<dbReference type="InterPro" id="IPR011545">
    <property type="entry name" value="DEAD/DEAH_box_helicase_dom"/>
</dbReference>
<dbReference type="GO" id="GO:0003677">
    <property type="term" value="F:DNA binding"/>
    <property type="evidence" value="ECO:0007669"/>
    <property type="project" value="UniProtKB-UniRule"/>
</dbReference>
<gene>
    <name evidence="11" type="primary">priA</name>
    <name evidence="14" type="ORF">SAMN02910291_01693</name>
</gene>
<evidence type="ECO:0000256" key="4">
    <source>
        <dbReference type="ARBA" id="ARBA00022741"/>
    </source>
</evidence>
<keyword evidence="4 11" id="KW-0547">Nucleotide-binding</keyword>
<dbReference type="InterPro" id="IPR001650">
    <property type="entry name" value="Helicase_C-like"/>
</dbReference>
<protein>
    <recommendedName>
        <fullName evidence="11">Replication restart protein PriA</fullName>
    </recommendedName>
    <alternativeName>
        <fullName evidence="11">ATP-dependent DNA helicase PriA</fullName>
        <ecNumber evidence="11">5.6.2.4</ecNumber>
    </alternativeName>
    <alternativeName>
        <fullName evidence="11">DNA 3'-5' helicase PriA</fullName>
    </alternativeName>
</protein>
<comment type="cofactor">
    <cofactor evidence="11">
        <name>Zn(2+)</name>
        <dbReference type="ChEBI" id="CHEBI:29105"/>
    </cofactor>
    <text evidence="11">Binds 2 zinc ions per subunit.</text>
</comment>
<dbReference type="SUPFAM" id="SSF52540">
    <property type="entry name" value="P-loop containing nucleoside triphosphate hydrolases"/>
    <property type="match status" value="1"/>
</dbReference>
<keyword evidence="10 11" id="KW-0413">Isomerase</keyword>
<evidence type="ECO:0000256" key="1">
    <source>
        <dbReference type="ARBA" id="ARBA00022515"/>
    </source>
</evidence>
<dbReference type="RefSeq" id="WP_012625333.1">
    <property type="nucleotide sequence ID" value="NZ_FPIW01000028.1"/>
</dbReference>
<dbReference type="PANTHER" id="PTHR30580">
    <property type="entry name" value="PRIMOSOMAL PROTEIN N"/>
    <property type="match status" value="1"/>
</dbReference>
<dbReference type="GO" id="GO:0006270">
    <property type="term" value="P:DNA replication initiation"/>
    <property type="evidence" value="ECO:0007669"/>
    <property type="project" value="TreeGrafter"/>
</dbReference>
<feature type="domain" description="Helicase C-terminal" evidence="13">
    <location>
        <begin position="537"/>
        <end position="693"/>
    </location>
</feature>
<dbReference type="InterPro" id="IPR041222">
    <property type="entry name" value="PriA_3primeBD"/>
</dbReference>
<dbReference type="Gene3D" id="3.40.1440.60">
    <property type="entry name" value="PriA, 3(prime) DNA-binding domain"/>
    <property type="match status" value="1"/>
</dbReference>
<dbReference type="GO" id="GO:1990077">
    <property type="term" value="C:primosome complex"/>
    <property type="evidence" value="ECO:0007669"/>
    <property type="project" value="UniProtKB-UniRule"/>
</dbReference>
<feature type="binding site" evidence="11">
    <location>
        <position position="542"/>
    </location>
    <ligand>
        <name>Zn(2+)</name>
        <dbReference type="ChEBI" id="CHEBI:29105"/>
        <label>1</label>
    </ligand>
</feature>
<dbReference type="GO" id="GO:0006269">
    <property type="term" value="P:DNA replication, synthesis of primer"/>
    <property type="evidence" value="ECO:0007669"/>
    <property type="project" value="UniProtKB-KW"/>
</dbReference>
<evidence type="ECO:0000256" key="5">
    <source>
        <dbReference type="ARBA" id="ARBA00022801"/>
    </source>
</evidence>
<dbReference type="InterPro" id="IPR042115">
    <property type="entry name" value="PriA_3primeBD_sf"/>
</dbReference>
<comment type="catalytic activity">
    <reaction evidence="11">
        <text>ATP + H2O = ADP + phosphate + H(+)</text>
        <dbReference type="Rhea" id="RHEA:13065"/>
        <dbReference type="ChEBI" id="CHEBI:15377"/>
        <dbReference type="ChEBI" id="CHEBI:15378"/>
        <dbReference type="ChEBI" id="CHEBI:30616"/>
        <dbReference type="ChEBI" id="CHEBI:43474"/>
        <dbReference type="ChEBI" id="CHEBI:456216"/>
        <dbReference type="EC" id="5.6.2.4"/>
    </reaction>
</comment>
<dbReference type="SMART" id="SM00490">
    <property type="entry name" value="HELICc"/>
    <property type="match status" value="1"/>
</dbReference>
<comment type="catalytic activity">
    <reaction evidence="11">
        <text>Couples ATP hydrolysis with the unwinding of duplex DNA by translocating in the 3'-5' direction.</text>
        <dbReference type="EC" id="5.6.2.4"/>
    </reaction>
</comment>
<dbReference type="Pfam" id="PF00270">
    <property type="entry name" value="DEAD"/>
    <property type="match status" value="1"/>
</dbReference>
<comment type="caution">
    <text evidence="14">The sequence shown here is derived from an EMBL/GenBank/DDBJ whole genome shotgun (WGS) entry which is preliminary data.</text>
</comment>
<dbReference type="InterPro" id="IPR005259">
    <property type="entry name" value="PriA"/>
</dbReference>
<dbReference type="NCBIfam" id="TIGR00595">
    <property type="entry name" value="priA"/>
    <property type="match status" value="1"/>
</dbReference>
<proteinExistence type="inferred from homology"/>
<dbReference type="InterPro" id="IPR040498">
    <property type="entry name" value="PriA_CRR"/>
</dbReference>
<evidence type="ECO:0000313" key="14">
    <source>
        <dbReference type="EMBL" id="SFW52574.1"/>
    </source>
</evidence>
<comment type="function">
    <text evidence="11">Initiates the restart of stalled replication forks, which reloads the replicative helicase on sites other than the origin of replication. Recognizes and binds to abandoned replication forks and remodels them to uncover a helicase loading site. Promotes assembly of the primosome at these replication forks.</text>
</comment>
<dbReference type="HAMAP" id="MF_00983">
    <property type="entry name" value="PriA"/>
    <property type="match status" value="1"/>
</dbReference>
<evidence type="ECO:0000256" key="8">
    <source>
        <dbReference type="ARBA" id="ARBA00022840"/>
    </source>
</evidence>
<keyword evidence="5 11" id="KW-0378">Hydrolase</keyword>
<dbReference type="GO" id="GO:0005524">
    <property type="term" value="F:ATP binding"/>
    <property type="evidence" value="ECO:0007669"/>
    <property type="project" value="UniProtKB-UniRule"/>
</dbReference>
<dbReference type="PROSITE" id="PS51194">
    <property type="entry name" value="HELICASE_CTER"/>
    <property type="match status" value="1"/>
</dbReference>
<dbReference type="Proteomes" id="UP000182680">
    <property type="component" value="Unassembled WGS sequence"/>
</dbReference>
<dbReference type="GO" id="GO:0006310">
    <property type="term" value="P:DNA recombination"/>
    <property type="evidence" value="ECO:0007669"/>
    <property type="project" value="InterPro"/>
</dbReference>
<organism evidence="14 15">
    <name type="scientific">Desulfovibrio desulfuricans</name>
    <dbReference type="NCBI Taxonomy" id="876"/>
    <lineage>
        <taxon>Bacteria</taxon>
        <taxon>Pseudomonadati</taxon>
        <taxon>Thermodesulfobacteriota</taxon>
        <taxon>Desulfovibrionia</taxon>
        <taxon>Desulfovibrionales</taxon>
        <taxon>Desulfovibrionaceae</taxon>
        <taxon>Desulfovibrio</taxon>
    </lineage>
</organism>
<keyword evidence="1 11" id="KW-0639">Primosome</keyword>
<keyword evidence="9 11" id="KW-0238">DNA-binding</keyword>
<feature type="binding site" evidence="11">
    <location>
        <position position="502"/>
    </location>
    <ligand>
        <name>Zn(2+)</name>
        <dbReference type="ChEBI" id="CHEBI:29105"/>
        <label>1</label>
    </ligand>
</feature>
<dbReference type="Pfam" id="PF17764">
    <property type="entry name" value="PriA_3primeBD"/>
    <property type="match status" value="1"/>
</dbReference>
<dbReference type="InterPro" id="IPR027417">
    <property type="entry name" value="P-loop_NTPase"/>
</dbReference>
<comment type="similarity">
    <text evidence="11">Belongs to the helicase family. PriA subfamily.</text>
</comment>
<evidence type="ECO:0000313" key="15">
    <source>
        <dbReference type="Proteomes" id="UP000182680"/>
    </source>
</evidence>
<dbReference type="GO" id="GO:0016787">
    <property type="term" value="F:hydrolase activity"/>
    <property type="evidence" value="ECO:0007669"/>
    <property type="project" value="UniProtKB-KW"/>
</dbReference>
<feature type="binding site" evidence="11">
    <location>
        <position position="545"/>
    </location>
    <ligand>
        <name>Zn(2+)</name>
        <dbReference type="ChEBI" id="CHEBI:29105"/>
        <label>1</label>
    </ligand>
</feature>
<evidence type="ECO:0000256" key="3">
    <source>
        <dbReference type="ARBA" id="ARBA00022723"/>
    </source>
</evidence>
<dbReference type="PANTHER" id="PTHR30580:SF0">
    <property type="entry name" value="PRIMOSOMAL PROTEIN N"/>
    <property type="match status" value="1"/>
</dbReference>
<dbReference type="PROSITE" id="PS51192">
    <property type="entry name" value="HELICASE_ATP_BIND_1"/>
    <property type="match status" value="1"/>
</dbReference>
<reference evidence="15" key="1">
    <citation type="submission" date="2016-11" db="EMBL/GenBank/DDBJ databases">
        <authorList>
            <person name="Jaros S."/>
            <person name="Januszkiewicz K."/>
            <person name="Wedrychowicz H."/>
        </authorList>
    </citation>
    <scope>NUCLEOTIDE SEQUENCE [LARGE SCALE GENOMIC DNA]</scope>
    <source>
        <strain evidence="15">DSM 7057</strain>
    </source>
</reference>
<keyword evidence="8 11" id="KW-0067">ATP-binding</keyword>
<dbReference type="EMBL" id="FPIW01000028">
    <property type="protein sequence ID" value="SFW52574.1"/>
    <property type="molecule type" value="Genomic_DNA"/>
</dbReference>
<evidence type="ECO:0000259" key="12">
    <source>
        <dbReference type="PROSITE" id="PS51192"/>
    </source>
</evidence>
<feature type="domain" description="Helicase ATP-binding" evidence="12">
    <location>
        <begin position="270"/>
        <end position="438"/>
    </location>
</feature>
<feature type="binding site" evidence="11">
    <location>
        <position position="511"/>
    </location>
    <ligand>
        <name>Zn(2+)</name>
        <dbReference type="ChEBI" id="CHEBI:29105"/>
        <label>2</label>
    </ligand>
</feature>
<evidence type="ECO:0000256" key="2">
    <source>
        <dbReference type="ARBA" id="ARBA00022705"/>
    </source>
</evidence>
<dbReference type="OMA" id="TYHARTV"/>
<keyword evidence="7 11" id="KW-0862">Zinc</keyword>
<dbReference type="GO" id="GO:0043138">
    <property type="term" value="F:3'-5' DNA helicase activity"/>
    <property type="evidence" value="ECO:0007669"/>
    <property type="project" value="UniProtKB-EC"/>
</dbReference>
<dbReference type="GO" id="GO:0006302">
    <property type="term" value="P:double-strand break repair"/>
    <property type="evidence" value="ECO:0007669"/>
    <property type="project" value="InterPro"/>
</dbReference>
<evidence type="ECO:0000256" key="10">
    <source>
        <dbReference type="ARBA" id="ARBA00023235"/>
    </source>
</evidence>
<evidence type="ECO:0000256" key="11">
    <source>
        <dbReference type="HAMAP-Rule" id="MF_00983"/>
    </source>
</evidence>
<keyword evidence="6 11" id="KW-0347">Helicase</keyword>
<evidence type="ECO:0000256" key="9">
    <source>
        <dbReference type="ARBA" id="ARBA00023125"/>
    </source>
</evidence>
<name>A0AA94L2F0_DESDE</name>
<feature type="binding site" evidence="11">
    <location>
        <position position="514"/>
    </location>
    <ligand>
        <name>Zn(2+)</name>
        <dbReference type="ChEBI" id="CHEBI:29105"/>
        <label>2</label>
    </ligand>
</feature>
<dbReference type="CDD" id="cd18804">
    <property type="entry name" value="SF2_C_priA"/>
    <property type="match status" value="1"/>
</dbReference>
<evidence type="ECO:0000259" key="13">
    <source>
        <dbReference type="PROSITE" id="PS51194"/>
    </source>
</evidence>
<dbReference type="Pfam" id="PF18074">
    <property type="entry name" value="PriA_C"/>
    <property type="match status" value="1"/>
</dbReference>
<dbReference type="InterPro" id="IPR041236">
    <property type="entry name" value="PriA_C"/>
</dbReference>
<accession>A0AA94L2F0</accession>
<keyword evidence="2 11" id="KW-0235">DNA replication</keyword>
<feature type="binding site" evidence="11">
    <location>
        <position position="505"/>
    </location>
    <ligand>
        <name>Zn(2+)</name>
        <dbReference type="ChEBI" id="CHEBI:29105"/>
        <label>1</label>
    </ligand>
</feature>
<evidence type="ECO:0000256" key="6">
    <source>
        <dbReference type="ARBA" id="ARBA00022806"/>
    </source>
</evidence>
<keyword evidence="3 11" id="KW-0479">Metal-binding</keyword>
<evidence type="ECO:0000256" key="7">
    <source>
        <dbReference type="ARBA" id="ARBA00022833"/>
    </source>
</evidence>
<dbReference type="Gene3D" id="3.40.50.300">
    <property type="entry name" value="P-loop containing nucleotide triphosphate hydrolases"/>
    <property type="match status" value="2"/>
</dbReference>
<comment type="subunit">
    <text evidence="11">Component of the replication restart primosome.</text>
</comment>
<dbReference type="EC" id="5.6.2.4" evidence="11"/>
<dbReference type="Pfam" id="PF18319">
    <property type="entry name" value="Zn_ribbon_PriA"/>
    <property type="match status" value="1"/>
</dbReference>
<dbReference type="GO" id="GO:0008270">
    <property type="term" value="F:zinc ion binding"/>
    <property type="evidence" value="ECO:0007669"/>
    <property type="project" value="UniProtKB-UniRule"/>
</dbReference>
<feature type="binding site" evidence="11">
    <location>
        <position position="532"/>
    </location>
    <ligand>
        <name>Zn(2+)</name>
        <dbReference type="ChEBI" id="CHEBI:29105"/>
        <label>2</label>
    </ligand>
</feature>
<sequence>MYASIALLSPPYATLSYALPPEFPQEFWQPGLRVAVPLGRGDKAALRAGVLLETSTHIDLPAGVACKSVCWPLEEKAVLTPELLALAQDLALRQALSPGHILGHVLPQGLRLTRVRLRLLHEKGAASWPLARIRGADAATRQHLAQALAHGQARLLPPGADAASEEFCVLRVDPPWPVRPSATRQIEILEFLHEHGAVSRRHLIRSLGQGAGVPLQSLLAAGHVTLTRQDAEDVVEAVEQSLLPPPPASFTLNDDQERALADMKAALENAHSGGRAASRLLYGVTGSGKTAVYLELARACLESGRSMLLLAPEVALAHKLRRDAACALPQVPLFFHHGYQSPARREDTYRQLAGRDEPCLVVGTRSALFLPVPHLGCIVLDEEHDASFKQDESLAYQAKEVAWFRMAQIHGLLVLGSATPDLKTFHASESGHLPILRLPRRVGDRDLPPVELVDISSLSPAATSETGLLAPRSEEALREVISRGEQAVVLLNRRGYAPLMYCLDCGRTLRCPHCEIGLTYHKGREKLVCHYCGYTRPFPSPCPECKGMNFLPMGEGTERLGERLEVLAGAPVLRLDRDSTRRPGRMEEILAAFARQESSILVGTQMLSKGHHFPNVTLAVVADGDLGLNLPDYRAAERTFQLLVQSSGRAGRGDKAGQVLIQTRDVSHYCWQYVREADYEGFYAAELARRRLRRYPPFVRLALIRISHGIEESGGPAALNDLAVALRGRSTELGLQLLGPAPAPLALLRGRRRYTCLVKGQDWQAIRSLYFFALSQKCAKNLRLFLDLDPVNML</sequence>
<dbReference type="AlphaFoldDB" id="A0AA94L2F0"/>
<dbReference type="InterPro" id="IPR014001">
    <property type="entry name" value="Helicase_ATP-bd"/>
</dbReference>
<dbReference type="Pfam" id="PF00271">
    <property type="entry name" value="Helicase_C"/>
    <property type="match status" value="1"/>
</dbReference>
<dbReference type="SMART" id="SM00487">
    <property type="entry name" value="DEXDc"/>
    <property type="match status" value="1"/>
</dbReference>
<feature type="binding site" evidence="11">
    <location>
        <position position="529"/>
    </location>
    <ligand>
        <name>Zn(2+)</name>
        <dbReference type="ChEBI" id="CHEBI:29105"/>
        <label>2</label>
    </ligand>
</feature>